<name>B0TFL0_HELMI</name>
<accession>B0TFL0</accession>
<dbReference type="HOGENOM" id="CLU_2990472_0_0_9"/>
<feature type="region of interest" description="Disordered" evidence="1">
    <location>
        <begin position="1"/>
        <end position="36"/>
    </location>
</feature>
<proteinExistence type="predicted"/>
<feature type="compositionally biased region" description="Basic residues" evidence="1">
    <location>
        <begin position="24"/>
        <end position="36"/>
    </location>
</feature>
<evidence type="ECO:0000256" key="1">
    <source>
        <dbReference type="SAM" id="MobiDB-lite"/>
    </source>
</evidence>
<organism evidence="2 3">
    <name type="scientific">Heliobacterium modesticaldum (strain ATCC 51547 / Ice1)</name>
    <dbReference type="NCBI Taxonomy" id="498761"/>
    <lineage>
        <taxon>Bacteria</taxon>
        <taxon>Bacillati</taxon>
        <taxon>Bacillota</taxon>
        <taxon>Clostridia</taxon>
        <taxon>Eubacteriales</taxon>
        <taxon>Heliobacteriaceae</taxon>
        <taxon>Heliomicrobium</taxon>
    </lineage>
</organism>
<dbReference type="AlphaFoldDB" id="B0TFL0"/>
<dbReference type="KEGG" id="hmo:HM1_0495"/>
<dbReference type="Proteomes" id="UP000008550">
    <property type="component" value="Chromosome"/>
</dbReference>
<sequence>MLPLAQIGGKIGYHQHRQFTGTKKAGKQRRKQKSRLMRKKYAGGGFFIVMGSTGHRV</sequence>
<evidence type="ECO:0000313" key="3">
    <source>
        <dbReference type="Proteomes" id="UP000008550"/>
    </source>
</evidence>
<reference evidence="2 3" key="1">
    <citation type="journal article" date="2008" name="J. Bacteriol.">
        <title>The genome of Heliobacterium modesticaldum, a phototrophic representative of the Firmicutes containing the simplest photosynthetic apparatus.</title>
        <authorList>
            <person name="Sattley W.M."/>
            <person name="Madigan M.T."/>
            <person name="Swingley W.D."/>
            <person name="Cheung P.C."/>
            <person name="Clocksin K.M."/>
            <person name="Conrad A.L."/>
            <person name="Dejesa L.C."/>
            <person name="Honchak B.M."/>
            <person name="Jung D.O."/>
            <person name="Karbach L.E."/>
            <person name="Kurdoglu A."/>
            <person name="Lahiri S."/>
            <person name="Mastrian S.D."/>
            <person name="Page L.E."/>
            <person name="Taylor H.L."/>
            <person name="Wang Z.T."/>
            <person name="Raymond J."/>
            <person name="Chen M."/>
            <person name="Blankenship R.E."/>
            <person name="Touchman J.W."/>
        </authorList>
    </citation>
    <scope>NUCLEOTIDE SEQUENCE [LARGE SCALE GENOMIC DNA]</scope>
    <source>
        <strain evidence="3">ATCC 51547 / Ice1</strain>
    </source>
</reference>
<gene>
    <name evidence="2" type="ORF">HM1_0495</name>
</gene>
<protein>
    <submittedName>
        <fullName evidence="2">Uncharacterized protein</fullName>
    </submittedName>
</protein>
<dbReference type="EMBL" id="CP000930">
    <property type="protein sequence ID" value="ABZ83109.1"/>
    <property type="molecule type" value="Genomic_DNA"/>
</dbReference>
<evidence type="ECO:0000313" key="2">
    <source>
        <dbReference type="EMBL" id="ABZ83109.1"/>
    </source>
</evidence>
<dbReference type="STRING" id="498761.HM1_0495"/>
<keyword evidence="3" id="KW-1185">Reference proteome</keyword>